<dbReference type="InterPro" id="IPR027417">
    <property type="entry name" value="P-loop_NTPase"/>
</dbReference>
<evidence type="ECO:0000313" key="3">
    <source>
        <dbReference type="EMBL" id="MPC45550.1"/>
    </source>
</evidence>
<dbReference type="OrthoDB" id="8830751at2759"/>
<dbReference type="GO" id="GO:0022412">
    <property type="term" value="P:cellular process involved in reproduction in multicellular organism"/>
    <property type="evidence" value="ECO:0007669"/>
    <property type="project" value="UniProtKB-ARBA"/>
</dbReference>
<evidence type="ECO:0000256" key="1">
    <source>
        <dbReference type="ARBA" id="ARBA00022741"/>
    </source>
</evidence>
<dbReference type="Gene3D" id="3.40.50.300">
    <property type="entry name" value="P-loop containing nucleotide triphosphate hydrolases"/>
    <property type="match status" value="1"/>
</dbReference>
<evidence type="ECO:0000313" key="4">
    <source>
        <dbReference type="Proteomes" id="UP000324222"/>
    </source>
</evidence>
<dbReference type="InterPro" id="IPR001806">
    <property type="entry name" value="Small_GTPase"/>
</dbReference>
<evidence type="ECO:0000256" key="2">
    <source>
        <dbReference type="ARBA" id="ARBA00023134"/>
    </source>
</evidence>
<reference evidence="3 4" key="1">
    <citation type="submission" date="2019-05" db="EMBL/GenBank/DDBJ databases">
        <title>Another draft genome of Portunus trituberculatus and its Hox gene families provides insights of decapod evolution.</title>
        <authorList>
            <person name="Jeong J.-H."/>
            <person name="Song I."/>
            <person name="Kim S."/>
            <person name="Choi T."/>
            <person name="Kim D."/>
            <person name="Ryu S."/>
            <person name="Kim W."/>
        </authorList>
    </citation>
    <scope>NUCLEOTIDE SEQUENCE [LARGE SCALE GENOMIC DNA]</scope>
    <source>
        <tissue evidence="3">Muscle</tissue>
    </source>
</reference>
<protein>
    <submittedName>
        <fullName evidence="3">Rho-related GTP-binding protein RhoU</fullName>
    </submittedName>
</protein>
<keyword evidence="1" id="KW-0547">Nucleotide-binding</keyword>
<dbReference type="AlphaFoldDB" id="A0A5B7FD58"/>
<dbReference type="GO" id="GO:0003006">
    <property type="term" value="P:developmental process involved in reproduction"/>
    <property type="evidence" value="ECO:0007669"/>
    <property type="project" value="UniProtKB-ARBA"/>
</dbReference>
<dbReference type="SUPFAM" id="SSF52540">
    <property type="entry name" value="P-loop containing nucleoside triphosphate hydrolases"/>
    <property type="match status" value="1"/>
</dbReference>
<gene>
    <name evidence="3" type="primary">Rhou_1</name>
    <name evidence="3" type="ORF">E2C01_039252</name>
</gene>
<keyword evidence="2" id="KW-0342">GTP-binding</keyword>
<accession>A0A5B7FD58</accession>
<dbReference type="InterPro" id="IPR003578">
    <property type="entry name" value="Small_GTPase_Rho"/>
</dbReference>
<dbReference type="GO" id="GO:0035099">
    <property type="term" value="P:hemocyte migration"/>
    <property type="evidence" value="ECO:0007669"/>
    <property type="project" value="UniProtKB-ARBA"/>
</dbReference>
<dbReference type="GO" id="GO:0007264">
    <property type="term" value="P:small GTPase-mediated signal transduction"/>
    <property type="evidence" value="ECO:0007669"/>
    <property type="project" value="InterPro"/>
</dbReference>
<dbReference type="GO" id="GO:0035006">
    <property type="term" value="P:melanization defense response"/>
    <property type="evidence" value="ECO:0007669"/>
    <property type="project" value="UniProtKB-ARBA"/>
</dbReference>
<dbReference type="GO" id="GO:0003924">
    <property type="term" value="F:GTPase activity"/>
    <property type="evidence" value="ECO:0007669"/>
    <property type="project" value="InterPro"/>
</dbReference>
<proteinExistence type="predicted"/>
<sequence length="147" mass="15712">MLRSLRSIDRYTREVFHSSSESCKRPPYSSLGAGAGHAATYDWIYRGSGATMPPLVRPHDPTAAAYLMGSPEGEVKTKLKCVLVGDGSVGKTSLVVSYTTNGYPTEYVPTAFDNYNGKPYGGASSHQPLLVMPSSNSGSYKIPQLGS</sequence>
<dbReference type="Proteomes" id="UP000324222">
    <property type="component" value="Unassembled WGS sequence"/>
</dbReference>
<dbReference type="EMBL" id="VSRR010006781">
    <property type="protein sequence ID" value="MPC45550.1"/>
    <property type="molecule type" value="Genomic_DNA"/>
</dbReference>
<dbReference type="GO" id="GO:0005525">
    <property type="term" value="F:GTP binding"/>
    <property type="evidence" value="ECO:0007669"/>
    <property type="project" value="UniProtKB-KW"/>
</dbReference>
<organism evidence="3 4">
    <name type="scientific">Portunus trituberculatus</name>
    <name type="common">Swimming crab</name>
    <name type="synonym">Neptunus trituberculatus</name>
    <dbReference type="NCBI Taxonomy" id="210409"/>
    <lineage>
        <taxon>Eukaryota</taxon>
        <taxon>Metazoa</taxon>
        <taxon>Ecdysozoa</taxon>
        <taxon>Arthropoda</taxon>
        <taxon>Crustacea</taxon>
        <taxon>Multicrustacea</taxon>
        <taxon>Malacostraca</taxon>
        <taxon>Eumalacostraca</taxon>
        <taxon>Eucarida</taxon>
        <taxon>Decapoda</taxon>
        <taxon>Pleocyemata</taxon>
        <taxon>Brachyura</taxon>
        <taxon>Eubrachyura</taxon>
        <taxon>Portunoidea</taxon>
        <taxon>Portunidae</taxon>
        <taxon>Portuninae</taxon>
        <taxon>Portunus</taxon>
    </lineage>
</organism>
<comment type="caution">
    <text evidence="3">The sequence shown here is derived from an EMBL/GenBank/DDBJ whole genome shotgun (WGS) entry which is preliminary data.</text>
</comment>
<dbReference type="Pfam" id="PF00071">
    <property type="entry name" value="Ras"/>
    <property type="match status" value="1"/>
</dbReference>
<name>A0A5B7FD58_PORTR</name>
<dbReference type="PANTHER" id="PTHR24072">
    <property type="entry name" value="RHO FAMILY GTPASE"/>
    <property type="match status" value="1"/>
</dbReference>
<keyword evidence="4" id="KW-1185">Reference proteome</keyword>
<dbReference type="GO" id="GO:0001667">
    <property type="term" value="P:ameboidal-type cell migration"/>
    <property type="evidence" value="ECO:0007669"/>
    <property type="project" value="UniProtKB-ARBA"/>
</dbReference>
<dbReference type="PRINTS" id="PR00449">
    <property type="entry name" value="RASTRNSFRMNG"/>
</dbReference>